<dbReference type="Proteomes" id="UP001056383">
    <property type="component" value="Chromosome"/>
</dbReference>
<dbReference type="RefSeq" id="WP_010469646.1">
    <property type="nucleotide sequence ID" value="NZ_CP095474.1"/>
</dbReference>
<sequence>MTGTQGHAPAFPSLSAEQVAALPLETLARSVAVDLLAPGGGSPSVRNWVRGIRRDLRKNSEAMRAISEAVAWLRHRMILVDDLGVGAEGDWVVLSRQGARWLRGGALPHDTTG</sequence>
<protein>
    <submittedName>
        <fullName evidence="1">Uncharacterized protein</fullName>
    </submittedName>
</protein>
<gene>
    <name evidence="1" type="ORF">MW084_12275</name>
</gene>
<proteinExistence type="predicted"/>
<evidence type="ECO:0000313" key="2">
    <source>
        <dbReference type="Proteomes" id="UP001056383"/>
    </source>
</evidence>
<reference evidence="1" key="1">
    <citation type="submission" date="2022-04" db="EMBL/GenBank/DDBJ databases">
        <title>Systematic whole-genome sequencing reveals an unexpected diversity among actinomycetoma pathogens and provides insights into their antibacterial susceptibilities.</title>
        <authorList>
            <person name="Watson A.K."/>
            <person name="Kepplinger B."/>
            <person name="Bakhiet S.M."/>
            <person name="Mhmoud N.A."/>
            <person name="Chapman J."/>
            <person name="Allenby N."/>
            <person name="Mickiewicz K."/>
            <person name="Goodfellow M."/>
            <person name="Fahal A.H."/>
            <person name="Errington J."/>
        </authorList>
    </citation>
    <scope>NUCLEOTIDE SEQUENCE</scope>
    <source>
        <strain evidence="1">SD 504</strain>
    </source>
</reference>
<keyword evidence="2" id="KW-1185">Reference proteome</keyword>
<dbReference type="EMBL" id="CP095474">
    <property type="protein sequence ID" value="URN16587.1"/>
    <property type="molecule type" value="Genomic_DNA"/>
</dbReference>
<evidence type="ECO:0000313" key="1">
    <source>
        <dbReference type="EMBL" id="URN16587.1"/>
    </source>
</evidence>
<organism evidence="1 2">
    <name type="scientific">Streptomyces sudanensis</name>
    <dbReference type="NCBI Taxonomy" id="436397"/>
    <lineage>
        <taxon>Bacteria</taxon>
        <taxon>Bacillati</taxon>
        <taxon>Actinomycetota</taxon>
        <taxon>Actinomycetes</taxon>
        <taxon>Kitasatosporales</taxon>
        <taxon>Streptomycetaceae</taxon>
        <taxon>Streptomyces</taxon>
    </lineage>
</organism>
<name>A0ABY4TCA6_9ACTN</name>
<accession>A0ABY4TCA6</accession>